<keyword evidence="3" id="KW-1185">Reference proteome</keyword>
<protein>
    <submittedName>
        <fullName evidence="2">Uncharacterized protein</fullName>
    </submittedName>
</protein>
<name>A0A0C2E5Y0_9PSED</name>
<reference evidence="2 3" key="1">
    <citation type="submission" date="2015-01" db="EMBL/GenBank/DDBJ databases">
        <title>Complete genome of Pseudomonas batumici UCM B-321 producer of the batumin antibiotic with strong antistaphilococcal and potential anticancer activity.</title>
        <authorList>
            <person name="Klochko V.V."/>
            <person name="Zelena L.B."/>
            <person name="Elena K.A."/>
            <person name="Reva O.N."/>
        </authorList>
    </citation>
    <scope>NUCLEOTIDE SEQUENCE [LARGE SCALE GENOMIC DNA]</scope>
    <source>
        <strain evidence="2 3">UCM B-321</strain>
    </source>
</reference>
<sequence length="60" mass="6049">MSSKGKKVKKAGVGFKGAAGATLKPEAAAPDFKGAAQTTLKPEEGVMPEFKGSASAKLNK</sequence>
<evidence type="ECO:0000313" key="3">
    <source>
        <dbReference type="Proteomes" id="UP000031535"/>
    </source>
</evidence>
<accession>A0A0C2E5Y0</accession>
<dbReference type="PATRIC" id="fig|226910.6.peg.5044"/>
<evidence type="ECO:0000313" key="2">
    <source>
        <dbReference type="EMBL" id="KIH81259.1"/>
    </source>
</evidence>
<gene>
    <name evidence="2" type="ORF">UCMB321_5055</name>
</gene>
<organism evidence="2 3">
    <name type="scientific">Pseudomonas batumici</name>
    <dbReference type="NCBI Taxonomy" id="226910"/>
    <lineage>
        <taxon>Bacteria</taxon>
        <taxon>Pseudomonadati</taxon>
        <taxon>Pseudomonadota</taxon>
        <taxon>Gammaproteobacteria</taxon>
        <taxon>Pseudomonadales</taxon>
        <taxon>Pseudomonadaceae</taxon>
        <taxon>Pseudomonas</taxon>
    </lineage>
</organism>
<evidence type="ECO:0000256" key="1">
    <source>
        <dbReference type="SAM" id="MobiDB-lite"/>
    </source>
</evidence>
<dbReference type="RefSeq" id="WP_040071385.1">
    <property type="nucleotide sequence ID" value="NZ_JXDG01000064.1"/>
</dbReference>
<feature type="region of interest" description="Disordered" evidence="1">
    <location>
        <begin position="24"/>
        <end position="60"/>
    </location>
</feature>
<proteinExistence type="predicted"/>
<dbReference type="AlphaFoldDB" id="A0A0C2E5Y0"/>
<dbReference type="Proteomes" id="UP000031535">
    <property type="component" value="Unassembled WGS sequence"/>
</dbReference>
<dbReference type="EMBL" id="JXDG01000064">
    <property type="protein sequence ID" value="KIH81259.1"/>
    <property type="molecule type" value="Genomic_DNA"/>
</dbReference>
<comment type="caution">
    <text evidence="2">The sequence shown here is derived from an EMBL/GenBank/DDBJ whole genome shotgun (WGS) entry which is preliminary data.</text>
</comment>